<evidence type="ECO:0000313" key="2">
    <source>
        <dbReference type="Proteomes" id="UP001271007"/>
    </source>
</evidence>
<gene>
    <name evidence="1" type="ORF">LTR09_011879</name>
</gene>
<reference evidence="1" key="1">
    <citation type="submission" date="2023-04" db="EMBL/GenBank/DDBJ databases">
        <title>Black Yeasts Isolated from many extreme environments.</title>
        <authorList>
            <person name="Coleine C."/>
            <person name="Stajich J.E."/>
            <person name="Selbmann L."/>
        </authorList>
    </citation>
    <scope>NUCLEOTIDE SEQUENCE</scope>
    <source>
        <strain evidence="1">CCFEE 5312</strain>
    </source>
</reference>
<accession>A0AAJ0DBJ6</accession>
<organism evidence="1 2">
    <name type="scientific">Extremus antarcticus</name>
    <dbReference type="NCBI Taxonomy" id="702011"/>
    <lineage>
        <taxon>Eukaryota</taxon>
        <taxon>Fungi</taxon>
        <taxon>Dikarya</taxon>
        <taxon>Ascomycota</taxon>
        <taxon>Pezizomycotina</taxon>
        <taxon>Dothideomycetes</taxon>
        <taxon>Dothideomycetidae</taxon>
        <taxon>Mycosphaerellales</taxon>
        <taxon>Extremaceae</taxon>
        <taxon>Extremus</taxon>
    </lineage>
</organism>
<dbReference type="EMBL" id="JAWDJX010000084">
    <property type="protein sequence ID" value="KAK3046665.1"/>
    <property type="molecule type" value="Genomic_DNA"/>
</dbReference>
<proteinExistence type="predicted"/>
<protein>
    <submittedName>
        <fullName evidence="1">Uncharacterized protein</fullName>
    </submittedName>
</protein>
<name>A0AAJ0DBJ6_9PEZI</name>
<dbReference type="Proteomes" id="UP001271007">
    <property type="component" value="Unassembled WGS sequence"/>
</dbReference>
<comment type="caution">
    <text evidence="1">The sequence shown here is derived from an EMBL/GenBank/DDBJ whole genome shotgun (WGS) entry which is preliminary data.</text>
</comment>
<sequence>MAMDPPPNRLLPLPRELRDTIYAYALAEDFLHVTPAHPRSDASIHPRYLHQSRANARQPGICGANKQLREEPLPVYYNINTFAIDASIGDSGARHLRRVELFHTTVFRCHRDHIVGRSELVGADIFATFDIMDVDLDLTAYLRTYGDTPRPRPLSNVRDVARLKDAEDTLRSITREEYLEGLQTVNGRVAD</sequence>
<dbReference type="AlphaFoldDB" id="A0AAJ0DBJ6"/>
<keyword evidence="2" id="KW-1185">Reference proteome</keyword>
<evidence type="ECO:0000313" key="1">
    <source>
        <dbReference type="EMBL" id="KAK3046665.1"/>
    </source>
</evidence>